<protein>
    <recommendedName>
        <fullName evidence="1">Zinc finger CGNR domain-containing protein</fullName>
    </recommendedName>
</protein>
<dbReference type="SUPFAM" id="SSF160904">
    <property type="entry name" value="Jann2411-like"/>
    <property type="match status" value="1"/>
</dbReference>
<dbReference type="Proteomes" id="UP000290365">
    <property type="component" value="Chromosome"/>
</dbReference>
<dbReference type="OrthoDB" id="123307at2"/>
<evidence type="ECO:0000259" key="1">
    <source>
        <dbReference type="Pfam" id="PF11706"/>
    </source>
</evidence>
<dbReference type="InterPro" id="IPR021005">
    <property type="entry name" value="Znf_CGNR"/>
</dbReference>
<dbReference type="PANTHER" id="PTHR35525:SF3">
    <property type="entry name" value="BLL6575 PROTEIN"/>
    <property type="match status" value="1"/>
</dbReference>
<dbReference type="InterPro" id="IPR010852">
    <property type="entry name" value="ABATE"/>
</dbReference>
<proteinExistence type="predicted"/>
<gene>
    <name evidence="2" type="ORF">EPA93_08380</name>
</gene>
<dbReference type="InterPro" id="IPR023286">
    <property type="entry name" value="ABATE_dom_sf"/>
</dbReference>
<dbReference type="Pfam" id="PF07336">
    <property type="entry name" value="ABATE"/>
    <property type="match status" value="1"/>
</dbReference>
<dbReference type="AlphaFoldDB" id="A0A4P6JLW0"/>
<dbReference type="PANTHER" id="PTHR35525">
    <property type="entry name" value="BLL6575 PROTEIN"/>
    <property type="match status" value="1"/>
</dbReference>
<evidence type="ECO:0000313" key="3">
    <source>
        <dbReference type="Proteomes" id="UP000290365"/>
    </source>
</evidence>
<dbReference type="EMBL" id="CP035758">
    <property type="protein sequence ID" value="QBD76020.1"/>
    <property type="molecule type" value="Genomic_DNA"/>
</dbReference>
<keyword evidence="3" id="KW-1185">Reference proteome</keyword>
<accession>A0A4P6JLW0</accession>
<organism evidence="2 3">
    <name type="scientific">Ktedonosporobacter rubrisoli</name>
    <dbReference type="NCBI Taxonomy" id="2509675"/>
    <lineage>
        <taxon>Bacteria</taxon>
        <taxon>Bacillati</taxon>
        <taxon>Chloroflexota</taxon>
        <taxon>Ktedonobacteria</taxon>
        <taxon>Ktedonobacterales</taxon>
        <taxon>Ktedonosporobacteraceae</taxon>
        <taxon>Ktedonosporobacter</taxon>
    </lineage>
</organism>
<reference evidence="2 3" key="1">
    <citation type="submission" date="2019-01" db="EMBL/GenBank/DDBJ databases">
        <title>Ktedonosporobacter rubrisoli SCAWS-G2.</title>
        <authorList>
            <person name="Huang Y."/>
            <person name="Yan B."/>
        </authorList>
    </citation>
    <scope>NUCLEOTIDE SEQUENCE [LARGE SCALE GENOMIC DNA]</scope>
    <source>
        <strain evidence="2 3">SCAWS-G2</strain>
    </source>
</reference>
<sequence length="241" mass="27034">MGKMVAAITLPVKSFLLVRIGRGGQMNTSKAEIETLRLLGGRLCLDFANTMDPRLGNHPCDYLRDYSDLLQWSLHVGLLAKDEAEQLQENAAQRPVEAATTFEQAITLRETLYRIFSTLARNAFPEKSDLDNLKAMFVRATTHAQLIPATHGLQWDWTERAPALAQMLWPVVHSAIELLTSEEVKKVKECPGVGDCGWLFLDTSKNGSRQWCSMEGCGSRAKMRRQYARKRANSSQHIDSA</sequence>
<dbReference type="Gene3D" id="1.10.3300.10">
    <property type="entry name" value="Jann2411-like domain"/>
    <property type="match status" value="1"/>
</dbReference>
<dbReference type="Pfam" id="PF11706">
    <property type="entry name" value="zf-CGNR"/>
    <property type="match status" value="1"/>
</dbReference>
<evidence type="ECO:0000313" key="2">
    <source>
        <dbReference type="EMBL" id="QBD76020.1"/>
    </source>
</evidence>
<dbReference type="KEGG" id="kbs:EPA93_08380"/>
<feature type="domain" description="Zinc finger CGNR" evidence="1">
    <location>
        <begin position="187"/>
        <end position="230"/>
    </location>
</feature>
<name>A0A4P6JLW0_KTERU</name>